<comment type="function">
    <text evidence="6">Reversible hydration of carbon dioxide.</text>
</comment>
<evidence type="ECO:0000256" key="6">
    <source>
        <dbReference type="RuleBase" id="RU367011"/>
    </source>
</evidence>
<dbReference type="Pfam" id="PF00194">
    <property type="entry name" value="Carb_anhydrase"/>
    <property type="match status" value="1"/>
</dbReference>
<keyword evidence="6" id="KW-0732">Signal</keyword>
<evidence type="ECO:0000256" key="3">
    <source>
        <dbReference type="ARBA" id="ARBA00022723"/>
    </source>
</evidence>
<proteinExistence type="inferred from homology"/>
<dbReference type="InterPro" id="IPR036398">
    <property type="entry name" value="CA_dom_sf"/>
</dbReference>
<evidence type="ECO:0000313" key="9">
    <source>
        <dbReference type="Proteomes" id="UP001177003"/>
    </source>
</evidence>
<dbReference type="Proteomes" id="UP001177003">
    <property type="component" value="Chromosome 8"/>
</dbReference>
<dbReference type="PANTHER" id="PTHR18952:SF236">
    <property type="entry name" value="ALPHA CARBONIC ANHYDRASE 1, CHLOROPLASTIC"/>
    <property type="match status" value="1"/>
</dbReference>
<evidence type="ECO:0000256" key="1">
    <source>
        <dbReference type="ARBA" id="ARBA00001947"/>
    </source>
</evidence>
<protein>
    <recommendedName>
        <fullName evidence="2 6">Carbonic anhydrase</fullName>
        <ecNumber evidence="2 6">4.2.1.1</ecNumber>
    </recommendedName>
</protein>
<dbReference type="InterPro" id="IPR023561">
    <property type="entry name" value="Carbonic_anhydrase_a-class"/>
</dbReference>
<keyword evidence="4 6" id="KW-0862">Zinc</keyword>
<dbReference type="PANTHER" id="PTHR18952">
    <property type="entry name" value="CARBONIC ANHYDRASE"/>
    <property type="match status" value="1"/>
</dbReference>
<reference evidence="8" key="1">
    <citation type="submission" date="2023-04" db="EMBL/GenBank/DDBJ databases">
        <authorList>
            <person name="Vijverberg K."/>
            <person name="Xiong W."/>
            <person name="Schranz E."/>
        </authorList>
    </citation>
    <scope>NUCLEOTIDE SEQUENCE</scope>
</reference>
<evidence type="ECO:0000256" key="4">
    <source>
        <dbReference type="ARBA" id="ARBA00022833"/>
    </source>
</evidence>
<comment type="cofactor">
    <cofactor evidence="1 6">
        <name>Zn(2+)</name>
        <dbReference type="ChEBI" id="CHEBI:29105"/>
    </cofactor>
</comment>
<organism evidence="8 9">
    <name type="scientific">Lactuca saligna</name>
    <name type="common">Willowleaf lettuce</name>
    <dbReference type="NCBI Taxonomy" id="75948"/>
    <lineage>
        <taxon>Eukaryota</taxon>
        <taxon>Viridiplantae</taxon>
        <taxon>Streptophyta</taxon>
        <taxon>Embryophyta</taxon>
        <taxon>Tracheophyta</taxon>
        <taxon>Spermatophyta</taxon>
        <taxon>Magnoliopsida</taxon>
        <taxon>eudicotyledons</taxon>
        <taxon>Gunneridae</taxon>
        <taxon>Pentapetalae</taxon>
        <taxon>asterids</taxon>
        <taxon>campanulids</taxon>
        <taxon>Asterales</taxon>
        <taxon>Asteraceae</taxon>
        <taxon>Cichorioideae</taxon>
        <taxon>Cichorieae</taxon>
        <taxon>Lactucinae</taxon>
        <taxon>Lactuca</taxon>
    </lineage>
</organism>
<dbReference type="PROSITE" id="PS00162">
    <property type="entry name" value="ALPHA_CA_1"/>
    <property type="match status" value="1"/>
</dbReference>
<dbReference type="GO" id="GO:0008270">
    <property type="term" value="F:zinc ion binding"/>
    <property type="evidence" value="ECO:0007669"/>
    <property type="project" value="UniProtKB-UniRule"/>
</dbReference>
<dbReference type="InterPro" id="IPR018338">
    <property type="entry name" value="Carbonic_anhydrase_a-class_CS"/>
</dbReference>
<dbReference type="SMART" id="SM01057">
    <property type="entry name" value="Carb_anhydrase"/>
    <property type="match status" value="1"/>
</dbReference>
<comment type="similarity">
    <text evidence="6">Belongs to the alpha-carbonic anhydrase family.</text>
</comment>
<keyword evidence="5 6" id="KW-0456">Lyase</keyword>
<feature type="signal peptide" evidence="6">
    <location>
        <begin position="1"/>
        <end position="22"/>
    </location>
</feature>
<sequence length="270" mass="30210">MATQFVSFLIVFLTTCANYVQGGGPQFGYLGPHGPRKWGKLSPTYSACSNGKFQSPINIVKSKSVPSQHLKPLDIEYHFTANATLVDNLFNVAMNYDGNAGVLRLNGKNYTLIQMHWHSPSEHHLDGLQYAAELHLVHKSVDGEVTVIAVLYHYGHPDPLLTKIQSKLEKLVKEAHSSTNKQAQVALGAITTKEIRKHSRKYYRYVGSFSTPPCSEGVIWHILGKVKSISKKQVAELKAPLIWECKSNSRPVQPLNGREIEMYDDEMNHA</sequence>
<evidence type="ECO:0000256" key="2">
    <source>
        <dbReference type="ARBA" id="ARBA00012925"/>
    </source>
</evidence>
<feature type="domain" description="Alpha-carbonic anhydrase" evidence="7">
    <location>
        <begin position="25"/>
        <end position="264"/>
    </location>
</feature>
<dbReference type="GO" id="GO:0006730">
    <property type="term" value="P:one-carbon metabolic process"/>
    <property type="evidence" value="ECO:0007669"/>
    <property type="project" value="TreeGrafter"/>
</dbReference>
<dbReference type="EC" id="4.2.1.1" evidence="2 6"/>
<evidence type="ECO:0000256" key="5">
    <source>
        <dbReference type="ARBA" id="ARBA00023239"/>
    </source>
</evidence>
<name>A0AA35ZS28_LACSI</name>
<keyword evidence="9" id="KW-1185">Reference proteome</keyword>
<dbReference type="Gene3D" id="3.10.200.10">
    <property type="entry name" value="Alpha carbonic anhydrase"/>
    <property type="match status" value="1"/>
</dbReference>
<accession>A0AA35ZS28</accession>
<keyword evidence="3 6" id="KW-0479">Metal-binding</keyword>
<dbReference type="InterPro" id="IPR041891">
    <property type="entry name" value="Alpha_CA_prokaryot-like"/>
</dbReference>
<comment type="catalytic activity">
    <reaction evidence="6">
        <text>hydrogencarbonate + H(+) = CO2 + H2O</text>
        <dbReference type="Rhea" id="RHEA:10748"/>
        <dbReference type="ChEBI" id="CHEBI:15377"/>
        <dbReference type="ChEBI" id="CHEBI:15378"/>
        <dbReference type="ChEBI" id="CHEBI:16526"/>
        <dbReference type="ChEBI" id="CHEBI:17544"/>
        <dbReference type="EC" id="4.2.1.1"/>
    </reaction>
</comment>
<dbReference type="SUPFAM" id="SSF51069">
    <property type="entry name" value="Carbonic anhydrase"/>
    <property type="match status" value="1"/>
</dbReference>
<dbReference type="InterPro" id="IPR001148">
    <property type="entry name" value="CA_dom"/>
</dbReference>
<dbReference type="CDD" id="cd03124">
    <property type="entry name" value="alpha_CA_prokaryotic_like"/>
    <property type="match status" value="1"/>
</dbReference>
<dbReference type="AlphaFoldDB" id="A0AA35ZS28"/>
<dbReference type="GO" id="GO:0004089">
    <property type="term" value="F:carbonate dehydratase activity"/>
    <property type="evidence" value="ECO:0007669"/>
    <property type="project" value="UniProtKB-UniRule"/>
</dbReference>
<dbReference type="PROSITE" id="PS51144">
    <property type="entry name" value="ALPHA_CA_2"/>
    <property type="match status" value="1"/>
</dbReference>
<gene>
    <name evidence="8" type="ORF">LSALG_LOCUS36641</name>
</gene>
<feature type="chain" id="PRO_5041481960" description="Carbonic anhydrase" evidence="6">
    <location>
        <begin position="23"/>
        <end position="270"/>
    </location>
</feature>
<evidence type="ECO:0000259" key="7">
    <source>
        <dbReference type="PROSITE" id="PS51144"/>
    </source>
</evidence>
<evidence type="ECO:0000313" key="8">
    <source>
        <dbReference type="EMBL" id="CAI9297855.1"/>
    </source>
</evidence>
<dbReference type="EMBL" id="OX465084">
    <property type="protein sequence ID" value="CAI9297855.1"/>
    <property type="molecule type" value="Genomic_DNA"/>
</dbReference>